<name>A0ABD0K1M9_9CAEN</name>
<sequence length="66" mass="6990">MQCFASAGGVFIWRTAQVPTGGGCVGVGRAAEPNGTADQKRVPMQVRPAEVDFETCRRDCSSQTAE</sequence>
<dbReference type="Proteomes" id="UP001519460">
    <property type="component" value="Unassembled WGS sequence"/>
</dbReference>
<keyword evidence="2" id="KW-1185">Reference proteome</keyword>
<comment type="caution">
    <text evidence="1">The sequence shown here is derived from an EMBL/GenBank/DDBJ whole genome shotgun (WGS) entry which is preliminary data.</text>
</comment>
<gene>
    <name evidence="1" type="ORF">BaRGS_00027629</name>
</gene>
<protein>
    <submittedName>
        <fullName evidence="1">Uncharacterized protein</fullName>
    </submittedName>
</protein>
<accession>A0ABD0K1M9</accession>
<dbReference type="AlphaFoldDB" id="A0ABD0K1M9"/>
<evidence type="ECO:0000313" key="2">
    <source>
        <dbReference type="Proteomes" id="UP001519460"/>
    </source>
</evidence>
<proteinExistence type="predicted"/>
<evidence type="ECO:0000313" key="1">
    <source>
        <dbReference type="EMBL" id="KAK7481089.1"/>
    </source>
</evidence>
<reference evidence="1 2" key="1">
    <citation type="journal article" date="2023" name="Sci. Data">
        <title>Genome assembly of the Korean intertidal mud-creeper Batillaria attramentaria.</title>
        <authorList>
            <person name="Patra A.K."/>
            <person name="Ho P.T."/>
            <person name="Jun S."/>
            <person name="Lee S.J."/>
            <person name="Kim Y."/>
            <person name="Won Y.J."/>
        </authorList>
    </citation>
    <scope>NUCLEOTIDE SEQUENCE [LARGE SCALE GENOMIC DNA]</scope>
    <source>
        <strain evidence="1">Wonlab-2016</strain>
    </source>
</reference>
<feature type="non-terminal residue" evidence="1">
    <location>
        <position position="66"/>
    </location>
</feature>
<dbReference type="EMBL" id="JACVVK020000267">
    <property type="protein sequence ID" value="KAK7481089.1"/>
    <property type="molecule type" value="Genomic_DNA"/>
</dbReference>
<organism evidence="1 2">
    <name type="scientific">Batillaria attramentaria</name>
    <dbReference type="NCBI Taxonomy" id="370345"/>
    <lineage>
        <taxon>Eukaryota</taxon>
        <taxon>Metazoa</taxon>
        <taxon>Spiralia</taxon>
        <taxon>Lophotrochozoa</taxon>
        <taxon>Mollusca</taxon>
        <taxon>Gastropoda</taxon>
        <taxon>Caenogastropoda</taxon>
        <taxon>Sorbeoconcha</taxon>
        <taxon>Cerithioidea</taxon>
        <taxon>Batillariidae</taxon>
        <taxon>Batillaria</taxon>
    </lineage>
</organism>